<dbReference type="PANTHER" id="PTHR30545:SF2">
    <property type="entry name" value="SUGAR FERMENTATION STIMULATION PROTEIN A"/>
    <property type="match status" value="1"/>
</dbReference>
<reference evidence="4 5" key="1">
    <citation type="journal article" date="2014" name="Int. J. Syst. Evol. Microbiol.">
        <title>Lysinibacillus halotolerans sp. nov., isolated from saline-alkaline soil.</title>
        <authorList>
            <person name="Kong D."/>
            <person name="Wang Y."/>
            <person name="Zhao B."/>
            <person name="Li Y."/>
            <person name="Song J."/>
            <person name="Zhai Y."/>
            <person name="Zhang C."/>
            <person name="Wang H."/>
            <person name="Chen X."/>
            <person name="Zhao B."/>
            <person name="Ruan Z."/>
        </authorList>
    </citation>
    <scope>NUCLEOTIDE SEQUENCE [LARGE SCALE GENOMIC DNA]</scope>
    <source>
        <strain evidence="4 5">MCCC 1A12703</strain>
    </source>
</reference>
<dbReference type="Pfam" id="PF17746">
    <property type="entry name" value="SfsA_N"/>
    <property type="match status" value="1"/>
</dbReference>
<dbReference type="Proteomes" id="UP000279909">
    <property type="component" value="Unassembled WGS sequence"/>
</dbReference>
<comment type="similarity">
    <text evidence="1">Belongs to the SfsA family.</text>
</comment>
<organism evidence="4 5">
    <name type="scientific">Lysinibacillus halotolerans</name>
    <dbReference type="NCBI Taxonomy" id="1368476"/>
    <lineage>
        <taxon>Bacteria</taxon>
        <taxon>Bacillati</taxon>
        <taxon>Bacillota</taxon>
        <taxon>Bacilli</taxon>
        <taxon>Bacillales</taxon>
        <taxon>Bacillaceae</taxon>
        <taxon>Lysinibacillus</taxon>
    </lineage>
</organism>
<comment type="caution">
    <text evidence="4">The sequence shown here is derived from an EMBL/GenBank/DDBJ whole genome shotgun (WGS) entry which is preliminary data.</text>
</comment>
<evidence type="ECO:0000259" key="2">
    <source>
        <dbReference type="Pfam" id="PF03749"/>
    </source>
</evidence>
<dbReference type="NCBIfam" id="TIGR00230">
    <property type="entry name" value="sfsA"/>
    <property type="match status" value="1"/>
</dbReference>
<dbReference type="PANTHER" id="PTHR30545">
    <property type="entry name" value="SUGAR FERMENTATION STIMULATION PROTEIN A"/>
    <property type="match status" value="1"/>
</dbReference>
<evidence type="ECO:0000256" key="1">
    <source>
        <dbReference type="HAMAP-Rule" id="MF_00095"/>
    </source>
</evidence>
<name>A0A3M8H577_9BACI</name>
<dbReference type="EMBL" id="RHLQ01000045">
    <property type="protein sequence ID" value="RNC97558.1"/>
    <property type="molecule type" value="Genomic_DNA"/>
</dbReference>
<dbReference type="InterPro" id="IPR040452">
    <property type="entry name" value="SfsA_C"/>
</dbReference>
<dbReference type="RefSeq" id="WP_122973095.1">
    <property type="nucleotide sequence ID" value="NZ_RHLQ01000045.1"/>
</dbReference>
<accession>A0A3M8H577</accession>
<dbReference type="InterPro" id="IPR041465">
    <property type="entry name" value="SfsA_N"/>
</dbReference>
<protein>
    <recommendedName>
        <fullName evidence="1">Sugar fermentation stimulation protein homolog</fullName>
    </recommendedName>
</protein>
<feature type="domain" description="Sugar fermentation stimulation protein C-terminal" evidence="2">
    <location>
        <begin position="80"/>
        <end position="216"/>
    </location>
</feature>
<dbReference type="Pfam" id="PF03749">
    <property type="entry name" value="SfsA"/>
    <property type="match status" value="1"/>
</dbReference>
<sequence length="229" mass="25768">MQYGEIVEGRFSKRINRLIAEVFINGVKERVHVKNTGRLRELLLPDAEVLLERSDNPNRKTKFSLIAVIKNRDWVNIDSQAPNMVAFNALKEGKLLEFGMVNSVKKEVTYGASRFDLFFEHDDQKGFIEVKGVTLEKDGMAMFPDAPTTRGTKHVLELIKAVCEGYSCTILFIVQLKGCHGFTPNRKTDPAFADALLQAYEQGVQILAYDSIVKKDGLVLNESLPVYLA</sequence>
<dbReference type="Gene3D" id="2.40.50.580">
    <property type="match status" value="1"/>
</dbReference>
<dbReference type="OrthoDB" id="9802365at2"/>
<dbReference type="CDD" id="cd22359">
    <property type="entry name" value="SfsA-like_bacterial"/>
    <property type="match status" value="1"/>
</dbReference>
<gene>
    <name evidence="1 4" type="primary">sfsA</name>
    <name evidence="4" type="ORF">EC501_14775</name>
</gene>
<feature type="domain" description="SfsA N-terminal OB" evidence="3">
    <location>
        <begin position="13"/>
        <end position="77"/>
    </location>
</feature>
<dbReference type="InterPro" id="IPR005224">
    <property type="entry name" value="SfsA"/>
</dbReference>
<keyword evidence="5" id="KW-1185">Reference proteome</keyword>
<dbReference type="Gene3D" id="3.40.1350.60">
    <property type="match status" value="1"/>
</dbReference>
<evidence type="ECO:0000259" key="3">
    <source>
        <dbReference type="Pfam" id="PF17746"/>
    </source>
</evidence>
<dbReference type="HAMAP" id="MF_00095">
    <property type="entry name" value="SfsA"/>
    <property type="match status" value="1"/>
</dbReference>
<dbReference type="GO" id="GO:0003677">
    <property type="term" value="F:DNA binding"/>
    <property type="evidence" value="ECO:0007669"/>
    <property type="project" value="InterPro"/>
</dbReference>
<dbReference type="AlphaFoldDB" id="A0A3M8H577"/>
<evidence type="ECO:0000313" key="5">
    <source>
        <dbReference type="Proteomes" id="UP000279909"/>
    </source>
</evidence>
<proteinExistence type="inferred from homology"/>
<evidence type="ECO:0000313" key="4">
    <source>
        <dbReference type="EMBL" id="RNC97558.1"/>
    </source>
</evidence>